<keyword evidence="9" id="KW-0442">Lipid degradation</keyword>
<dbReference type="PANTHER" id="PTHR18896:SF60">
    <property type="entry name" value="PHOSPHOLIPASE D"/>
    <property type="match status" value="1"/>
</dbReference>
<dbReference type="Pfam" id="PF00168">
    <property type="entry name" value="C2"/>
    <property type="match status" value="1"/>
</dbReference>
<feature type="domain" description="C2" evidence="11">
    <location>
        <begin position="1"/>
        <end position="113"/>
    </location>
</feature>
<dbReference type="SMART" id="SM00239">
    <property type="entry name" value="C2"/>
    <property type="match status" value="1"/>
</dbReference>
<evidence type="ECO:0000256" key="1">
    <source>
        <dbReference type="ARBA" id="ARBA00000798"/>
    </source>
</evidence>
<evidence type="ECO:0000259" key="11">
    <source>
        <dbReference type="PROSITE" id="PS50004"/>
    </source>
</evidence>
<dbReference type="Gene3D" id="2.60.40.150">
    <property type="entry name" value="C2 domain"/>
    <property type="match status" value="1"/>
</dbReference>
<accession>A0AAW0LFQ3</accession>
<dbReference type="InterPro" id="IPR035892">
    <property type="entry name" value="C2_domain_sf"/>
</dbReference>
<dbReference type="GO" id="GO:0009395">
    <property type="term" value="P:phospholipid catabolic process"/>
    <property type="evidence" value="ECO:0007669"/>
    <property type="project" value="TreeGrafter"/>
</dbReference>
<evidence type="ECO:0000256" key="7">
    <source>
        <dbReference type="ARBA" id="ARBA00022801"/>
    </source>
</evidence>
<dbReference type="Gene3D" id="3.30.870.10">
    <property type="entry name" value="Endonuclease Chain A"/>
    <property type="match status" value="2"/>
</dbReference>
<evidence type="ECO:0000256" key="9">
    <source>
        <dbReference type="ARBA" id="ARBA00022963"/>
    </source>
</evidence>
<feature type="domain" description="PLD phosphodiesterase" evidence="12">
    <location>
        <begin position="552"/>
        <end position="579"/>
    </location>
</feature>
<dbReference type="PROSITE" id="PS50004">
    <property type="entry name" value="C2"/>
    <property type="match status" value="1"/>
</dbReference>
<evidence type="ECO:0000256" key="4">
    <source>
        <dbReference type="ARBA" id="ARBA00012027"/>
    </source>
</evidence>
<dbReference type="GO" id="GO:0005886">
    <property type="term" value="C:plasma membrane"/>
    <property type="evidence" value="ECO:0007669"/>
    <property type="project" value="TreeGrafter"/>
</dbReference>
<keyword evidence="7" id="KW-0378">Hydrolase</keyword>
<dbReference type="Pfam" id="PF12357">
    <property type="entry name" value="PLD_C"/>
    <property type="match status" value="1"/>
</dbReference>
<keyword evidence="14" id="KW-1185">Reference proteome</keyword>
<dbReference type="GO" id="GO:0004630">
    <property type="term" value="F:phospholipase D activity"/>
    <property type="evidence" value="ECO:0007669"/>
    <property type="project" value="UniProtKB-EC"/>
</dbReference>
<evidence type="ECO:0000313" key="14">
    <source>
        <dbReference type="Proteomes" id="UP000237347"/>
    </source>
</evidence>
<dbReference type="Proteomes" id="UP000237347">
    <property type="component" value="Unassembled WGS sequence"/>
</dbReference>
<dbReference type="InterPro" id="IPR001736">
    <property type="entry name" value="PLipase_D/transphosphatidylase"/>
</dbReference>
<evidence type="ECO:0000256" key="10">
    <source>
        <dbReference type="ARBA" id="ARBA00023098"/>
    </source>
</evidence>
<evidence type="ECO:0000259" key="12">
    <source>
        <dbReference type="PROSITE" id="PS50035"/>
    </source>
</evidence>
<dbReference type="GO" id="GO:0005509">
    <property type="term" value="F:calcium ion binding"/>
    <property type="evidence" value="ECO:0007669"/>
    <property type="project" value="InterPro"/>
</dbReference>
<evidence type="ECO:0000313" key="13">
    <source>
        <dbReference type="EMBL" id="KAK7849826.1"/>
    </source>
</evidence>
<dbReference type="SUPFAM" id="SSF56024">
    <property type="entry name" value="Phospholipase D/nuclease"/>
    <property type="match status" value="2"/>
</dbReference>
<comment type="similarity">
    <text evidence="3">Belongs to the phospholipase D family. C2-PLD subfamily.</text>
</comment>
<sequence length="712" mass="81070">MAEVNANSDSLQYLHGDLDLKILKGRGFEIPSDTYVTVLLGDFNLARTRTVVYNSGSPEWNEHFQIPLAHPVFKPELRFNLQYNDYLNNTKSIGTTSVSVQQIVTGEAISHWFPCSGKQMKPDAAIFIEVKFTNCEDTPLYQYGIASDPDNFGVHDCRFPVRKGGSVTLYQDAHVPDSMLPEIKLQDGKVFEHEKCWEDMCHAILEAEKVVYIVGWSIYHKVKLVREPTRPLPSAGNLNLGDLLKHKSKQGVRVLLLLWNDVKCVIVDTQASDNTRKITAFIGGLDLRDGRYDTPEHRLFRDRYTVYQNDYCNPTLPAGAQRPRQPWHDLHCKIEGPAAYDVLTTFEQLWGKAAKWSSGLKKCCKMFFCVLMNLDIPMPNSSQSISNDDPNFWNLVVEKSIQSAYIQAIRSAQHFIYIENQFFLGSSYAWQSDKDPGANNLIPMELALKIASKIRAKERFAVYIVIPMCPEGTVRIVTEEVLFWQSQTMQMMYGIIARELKSMHLEDSHPQDYLNFYCLGKREELPKEVSAPPNQSVKKAEKVSNSQKFQRFMVYVHGKGMIVDDEYVILGSANINERSLDGSRDSEIAMGAYQPHHTWGKRKGHPHGQIYGYRMSLWAEHLGALDDYFMEPETLGCIESVNKIAEENWRKYKTEDFTPLQGHLLKYPIKVNANGKVECLDEQETFPDVNVKVLGRSIEVPTISVKVLGSIA</sequence>
<dbReference type="Pfam" id="PF00614">
    <property type="entry name" value="PLDc"/>
    <property type="match status" value="1"/>
</dbReference>
<dbReference type="InterPro" id="IPR011402">
    <property type="entry name" value="PLipase_D_pln"/>
</dbReference>
<dbReference type="GO" id="GO:0046470">
    <property type="term" value="P:phosphatidylcholine metabolic process"/>
    <property type="evidence" value="ECO:0007669"/>
    <property type="project" value="InterPro"/>
</dbReference>
<dbReference type="SMART" id="SM00155">
    <property type="entry name" value="PLDc"/>
    <property type="match status" value="2"/>
</dbReference>
<protein>
    <recommendedName>
        <fullName evidence="4">phospholipase D</fullName>
        <ecNumber evidence="4">3.1.4.4</ecNumber>
    </recommendedName>
</protein>
<feature type="non-terminal residue" evidence="13">
    <location>
        <position position="712"/>
    </location>
</feature>
<keyword evidence="6" id="KW-0677">Repeat</keyword>
<dbReference type="PIRSF" id="PIRSF036470">
    <property type="entry name" value="PLD_plant"/>
    <property type="match status" value="1"/>
</dbReference>
<dbReference type="SUPFAM" id="SSF49562">
    <property type="entry name" value="C2 domain (Calcium/lipid-binding domain, CaLB)"/>
    <property type="match status" value="1"/>
</dbReference>
<comment type="cofactor">
    <cofactor evidence="2">
        <name>Ca(2+)</name>
        <dbReference type="ChEBI" id="CHEBI:29108"/>
    </cofactor>
</comment>
<evidence type="ECO:0000256" key="8">
    <source>
        <dbReference type="ARBA" id="ARBA00022837"/>
    </source>
</evidence>
<keyword evidence="5" id="KW-0479">Metal-binding</keyword>
<evidence type="ECO:0000256" key="2">
    <source>
        <dbReference type="ARBA" id="ARBA00001913"/>
    </source>
</evidence>
<dbReference type="InterPro" id="IPR015679">
    <property type="entry name" value="PLipase_D_fam"/>
</dbReference>
<evidence type="ECO:0000256" key="5">
    <source>
        <dbReference type="ARBA" id="ARBA00022723"/>
    </source>
</evidence>
<dbReference type="AlphaFoldDB" id="A0AAW0LFQ3"/>
<dbReference type="InterPro" id="IPR000008">
    <property type="entry name" value="C2_dom"/>
</dbReference>
<dbReference type="InterPro" id="IPR024632">
    <property type="entry name" value="PLipase_D_C"/>
</dbReference>
<dbReference type="EC" id="3.1.4.4" evidence="4"/>
<proteinExistence type="inferred from homology"/>
<keyword evidence="8" id="KW-0106">Calcium</keyword>
<keyword evidence="10" id="KW-0443">Lipid metabolism</keyword>
<dbReference type="PANTHER" id="PTHR18896">
    <property type="entry name" value="PHOSPHOLIPASE D"/>
    <property type="match status" value="1"/>
</dbReference>
<evidence type="ECO:0000256" key="3">
    <source>
        <dbReference type="ARBA" id="ARBA00010683"/>
    </source>
</evidence>
<dbReference type="EMBL" id="PKMF04000108">
    <property type="protein sequence ID" value="KAK7849826.1"/>
    <property type="molecule type" value="Genomic_DNA"/>
</dbReference>
<name>A0AAW0LFQ3_QUESU</name>
<gene>
    <name evidence="13" type="ORF">CFP56_002295</name>
</gene>
<organism evidence="13 14">
    <name type="scientific">Quercus suber</name>
    <name type="common">Cork oak</name>
    <dbReference type="NCBI Taxonomy" id="58331"/>
    <lineage>
        <taxon>Eukaryota</taxon>
        <taxon>Viridiplantae</taxon>
        <taxon>Streptophyta</taxon>
        <taxon>Embryophyta</taxon>
        <taxon>Tracheophyta</taxon>
        <taxon>Spermatophyta</taxon>
        <taxon>Magnoliopsida</taxon>
        <taxon>eudicotyledons</taxon>
        <taxon>Gunneridae</taxon>
        <taxon>Pentapetalae</taxon>
        <taxon>rosids</taxon>
        <taxon>fabids</taxon>
        <taxon>Fagales</taxon>
        <taxon>Fagaceae</taxon>
        <taxon>Quercus</taxon>
    </lineage>
</organism>
<dbReference type="PROSITE" id="PS50035">
    <property type="entry name" value="PLD"/>
    <property type="match status" value="1"/>
</dbReference>
<comment type="catalytic activity">
    <reaction evidence="1">
        <text>a 1,2-diacyl-sn-glycero-3-phosphocholine + H2O = a 1,2-diacyl-sn-glycero-3-phosphate + choline + H(+)</text>
        <dbReference type="Rhea" id="RHEA:14445"/>
        <dbReference type="ChEBI" id="CHEBI:15354"/>
        <dbReference type="ChEBI" id="CHEBI:15377"/>
        <dbReference type="ChEBI" id="CHEBI:15378"/>
        <dbReference type="ChEBI" id="CHEBI:57643"/>
        <dbReference type="ChEBI" id="CHEBI:58608"/>
        <dbReference type="EC" id="3.1.4.4"/>
    </reaction>
</comment>
<reference evidence="13 14" key="1">
    <citation type="journal article" date="2018" name="Sci. Data">
        <title>The draft genome sequence of cork oak.</title>
        <authorList>
            <person name="Ramos A.M."/>
            <person name="Usie A."/>
            <person name="Barbosa P."/>
            <person name="Barros P.M."/>
            <person name="Capote T."/>
            <person name="Chaves I."/>
            <person name="Simoes F."/>
            <person name="Abreu I."/>
            <person name="Carrasquinho I."/>
            <person name="Faro C."/>
            <person name="Guimaraes J.B."/>
            <person name="Mendonca D."/>
            <person name="Nobrega F."/>
            <person name="Rodrigues L."/>
            <person name="Saibo N.J.M."/>
            <person name="Varela M.C."/>
            <person name="Egas C."/>
            <person name="Matos J."/>
            <person name="Miguel C.M."/>
            <person name="Oliveira M.M."/>
            <person name="Ricardo C.P."/>
            <person name="Goncalves S."/>
        </authorList>
    </citation>
    <scope>NUCLEOTIDE SEQUENCE [LARGE SCALE GENOMIC DNA]</scope>
    <source>
        <strain evidence="14">cv. HL8</strain>
    </source>
</reference>
<evidence type="ECO:0000256" key="6">
    <source>
        <dbReference type="ARBA" id="ARBA00022737"/>
    </source>
</evidence>
<comment type="caution">
    <text evidence="13">The sequence shown here is derived from an EMBL/GenBank/DDBJ whole genome shotgun (WGS) entry which is preliminary data.</text>
</comment>